<dbReference type="Proteomes" id="UP001148838">
    <property type="component" value="Unassembled WGS sequence"/>
</dbReference>
<dbReference type="EMBL" id="JAJSOF020000027">
    <property type="protein sequence ID" value="KAJ4433480.1"/>
    <property type="molecule type" value="Genomic_DNA"/>
</dbReference>
<reference evidence="2 3" key="1">
    <citation type="journal article" date="2022" name="Allergy">
        <title>Genome assembly and annotation of Periplaneta americana reveal a comprehensive cockroach allergen profile.</title>
        <authorList>
            <person name="Wang L."/>
            <person name="Xiong Q."/>
            <person name="Saelim N."/>
            <person name="Wang L."/>
            <person name="Nong W."/>
            <person name="Wan A.T."/>
            <person name="Shi M."/>
            <person name="Liu X."/>
            <person name="Cao Q."/>
            <person name="Hui J.H.L."/>
            <person name="Sookrung N."/>
            <person name="Leung T.F."/>
            <person name="Tungtrongchitr A."/>
            <person name="Tsui S.K.W."/>
        </authorList>
    </citation>
    <scope>NUCLEOTIDE SEQUENCE [LARGE SCALE GENOMIC DNA]</scope>
    <source>
        <strain evidence="2">PWHHKU_190912</strain>
    </source>
</reference>
<name>A0ABQ8SH71_PERAM</name>
<sequence>MAGICEGGNEPPASLKENDSRNAVPGQHSLAKRMQFFTQTSFDLGENRAHDHQFHARVFIFMQGSHTALIRADACMPGQSPPCNLKIDLIWITCVPAARLRGADRQPARLSREQGLRFWAGHTRKLPDQTPLHGYIRIFIP</sequence>
<gene>
    <name evidence="2" type="ORF">ANN_15783</name>
</gene>
<feature type="region of interest" description="Disordered" evidence="1">
    <location>
        <begin position="1"/>
        <end position="27"/>
    </location>
</feature>
<evidence type="ECO:0000313" key="2">
    <source>
        <dbReference type="EMBL" id="KAJ4433480.1"/>
    </source>
</evidence>
<proteinExistence type="predicted"/>
<evidence type="ECO:0000313" key="3">
    <source>
        <dbReference type="Proteomes" id="UP001148838"/>
    </source>
</evidence>
<organism evidence="2 3">
    <name type="scientific">Periplaneta americana</name>
    <name type="common">American cockroach</name>
    <name type="synonym">Blatta americana</name>
    <dbReference type="NCBI Taxonomy" id="6978"/>
    <lineage>
        <taxon>Eukaryota</taxon>
        <taxon>Metazoa</taxon>
        <taxon>Ecdysozoa</taxon>
        <taxon>Arthropoda</taxon>
        <taxon>Hexapoda</taxon>
        <taxon>Insecta</taxon>
        <taxon>Pterygota</taxon>
        <taxon>Neoptera</taxon>
        <taxon>Polyneoptera</taxon>
        <taxon>Dictyoptera</taxon>
        <taxon>Blattodea</taxon>
        <taxon>Blattoidea</taxon>
        <taxon>Blattidae</taxon>
        <taxon>Blattinae</taxon>
        <taxon>Periplaneta</taxon>
    </lineage>
</organism>
<comment type="caution">
    <text evidence="2">The sequence shown here is derived from an EMBL/GenBank/DDBJ whole genome shotgun (WGS) entry which is preliminary data.</text>
</comment>
<accession>A0ABQ8SH71</accession>
<evidence type="ECO:0000256" key="1">
    <source>
        <dbReference type="SAM" id="MobiDB-lite"/>
    </source>
</evidence>
<keyword evidence="3" id="KW-1185">Reference proteome</keyword>
<protein>
    <submittedName>
        <fullName evidence="2">Uncharacterized protein</fullName>
    </submittedName>
</protein>